<dbReference type="Gene3D" id="3.40.605.10">
    <property type="entry name" value="Aldehyde Dehydrogenase, Chain A, domain 1"/>
    <property type="match status" value="1"/>
</dbReference>
<evidence type="ECO:0000313" key="8">
    <source>
        <dbReference type="Proteomes" id="UP000294555"/>
    </source>
</evidence>
<dbReference type="FunFam" id="3.40.309.10:FF:000009">
    <property type="entry name" value="Aldehyde dehydrogenase A"/>
    <property type="match status" value="1"/>
</dbReference>
<dbReference type="OrthoDB" id="9812625at2"/>
<dbReference type="InterPro" id="IPR029510">
    <property type="entry name" value="Ald_DH_CS_GLU"/>
</dbReference>
<sequence>MTNAIVVQRPHPYSFQELLIGGRWQTGSAGTLYRNTNPFTGETLLEVPEASIDDINAAFQAATLAQRDWAATTPGERSQVLYRAVAVLDARHAEVVDWLIKESGSVRTKAEIEWAAVRSIILEAATLPTRAWGRIIPGDIPGKENRIYRKPVGVVSVISPWNWPLHLSTRALAPALALGNAVVLKPASETLVSGGLLLGKVFEEAGLPAGVLSVVSGDNNLIGDPFVLHPASRVLSFTGSTRVGKRIAGLATTGQVLKKVQLEMGGNNPLVILDDADLDQAVDLAIVGRFLHQGQICVSANRIIVQDALHDRFVEAFVDRVRGLKYGDPNAADTVIGPLINQRQFDSVAMMIEQAHADGATLCFGAQPQGLVMPPHVFTDITGEVRLGRDEIFGPVAPVIRAASEEQALHIANDTEYGLSSAVVTGDLDRGVRFAQRIEAGMTHVNDVPAVDLANMPFGGEKNSGLGRFGAQGLIDDLTTEHWISVQSTRRQYPF</sequence>
<evidence type="ECO:0000313" key="7">
    <source>
        <dbReference type="EMBL" id="TCL04637.1"/>
    </source>
</evidence>
<dbReference type="InterPro" id="IPR016162">
    <property type="entry name" value="Ald_DH_N"/>
</dbReference>
<keyword evidence="2 5" id="KW-0560">Oxidoreductase</keyword>
<dbReference type="GO" id="GO:0016620">
    <property type="term" value="F:oxidoreductase activity, acting on the aldehyde or oxo group of donors, NAD or NADP as acceptor"/>
    <property type="evidence" value="ECO:0007669"/>
    <property type="project" value="InterPro"/>
</dbReference>
<comment type="caution">
    <text evidence="7">The sequence shown here is derived from an EMBL/GenBank/DDBJ whole genome shotgun (WGS) entry which is preliminary data.</text>
</comment>
<dbReference type="Proteomes" id="UP000294555">
    <property type="component" value="Unassembled WGS sequence"/>
</dbReference>
<accession>A0A4R1NCS9</accession>
<evidence type="ECO:0000256" key="4">
    <source>
        <dbReference type="PROSITE-ProRule" id="PRU10007"/>
    </source>
</evidence>
<dbReference type="Pfam" id="PF00171">
    <property type="entry name" value="Aldedh"/>
    <property type="match status" value="1"/>
</dbReference>
<dbReference type="Gene3D" id="3.40.309.10">
    <property type="entry name" value="Aldehyde Dehydrogenase, Chain A, domain 2"/>
    <property type="match status" value="1"/>
</dbReference>
<organism evidence="7 8">
    <name type="scientific">Sodalis ligni</name>
    <dbReference type="NCBI Taxonomy" id="2697027"/>
    <lineage>
        <taxon>Bacteria</taxon>
        <taxon>Pseudomonadati</taxon>
        <taxon>Pseudomonadota</taxon>
        <taxon>Gammaproteobacteria</taxon>
        <taxon>Enterobacterales</taxon>
        <taxon>Bruguierivoracaceae</taxon>
        <taxon>Sodalis</taxon>
    </lineage>
</organism>
<keyword evidence="8" id="KW-1185">Reference proteome</keyword>
<protein>
    <submittedName>
        <fullName evidence="7">Aldehyde dehydrogenase (NAD+)</fullName>
    </submittedName>
</protein>
<feature type="active site" evidence="4">
    <location>
        <position position="263"/>
    </location>
</feature>
<evidence type="ECO:0000256" key="3">
    <source>
        <dbReference type="ARBA" id="ARBA00023027"/>
    </source>
</evidence>
<dbReference type="EMBL" id="SJOI01000001">
    <property type="protein sequence ID" value="TCL04637.1"/>
    <property type="molecule type" value="Genomic_DNA"/>
</dbReference>
<evidence type="ECO:0000256" key="1">
    <source>
        <dbReference type="ARBA" id="ARBA00009986"/>
    </source>
</evidence>
<evidence type="ECO:0000256" key="2">
    <source>
        <dbReference type="ARBA" id="ARBA00023002"/>
    </source>
</evidence>
<evidence type="ECO:0000256" key="5">
    <source>
        <dbReference type="RuleBase" id="RU003345"/>
    </source>
</evidence>
<name>A0A4R1NCS9_9GAMM</name>
<dbReference type="AlphaFoldDB" id="A0A4R1NCS9"/>
<dbReference type="PANTHER" id="PTHR42986:SF1">
    <property type="entry name" value="BENZALDEHYDE DEHYDROGENASE YFMT"/>
    <property type="match status" value="1"/>
</dbReference>
<dbReference type="SUPFAM" id="SSF53720">
    <property type="entry name" value="ALDH-like"/>
    <property type="match status" value="1"/>
</dbReference>
<dbReference type="InterPro" id="IPR015590">
    <property type="entry name" value="Aldehyde_DH_dom"/>
</dbReference>
<comment type="similarity">
    <text evidence="1 5">Belongs to the aldehyde dehydrogenase family.</text>
</comment>
<dbReference type="PROSITE" id="PS00687">
    <property type="entry name" value="ALDEHYDE_DEHYDR_GLU"/>
    <property type="match status" value="1"/>
</dbReference>
<dbReference type="PANTHER" id="PTHR42986">
    <property type="entry name" value="BENZALDEHYDE DEHYDROGENASE YFMT"/>
    <property type="match status" value="1"/>
</dbReference>
<reference evidence="7 8" key="1">
    <citation type="submission" date="2019-02" db="EMBL/GenBank/DDBJ databases">
        <title>Investigation of anaerobic lignin degradation for improved lignocellulosic biofuels.</title>
        <authorList>
            <person name="Deangelis K."/>
        </authorList>
    </citation>
    <scope>NUCLEOTIDE SEQUENCE [LARGE SCALE GENOMIC DNA]</scope>
    <source>
        <strain evidence="7 8">159R</strain>
    </source>
</reference>
<proteinExistence type="inferred from homology"/>
<feature type="domain" description="Aldehyde dehydrogenase" evidence="6">
    <location>
        <begin position="24"/>
        <end position="481"/>
    </location>
</feature>
<dbReference type="InterPro" id="IPR016161">
    <property type="entry name" value="Ald_DH/histidinol_DH"/>
</dbReference>
<gene>
    <name evidence="7" type="ORF">EZJ58_2768</name>
</gene>
<keyword evidence="3" id="KW-0520">NAD</keyword>
<dbReference type="InterPro" id="IPR016163">
    <property type="entry name" value="Ald_DH_C"/>
</dbReference>
<evidence type="ECO:0000259" key="6">
    <source>
        <dbReference type="Pfam" id="PF00171"/>
    </source>
</evidence>
<dbReference type="RefSeq" id="WP_132923413.1">
    <property type="nucleotide sequence ID" value="NZ_SJOI01000001.1"/>
</dbReference>